<comment type="caution">
    <text evidence="9">Lacks conserved residue(s) required for the propagation of feature annotation.</text>
</comment>
<reference evidence="13 14" key="1">
    <citation type="submission" date="2024-06" db="EMBL/GenBank/DDBJ databases">
        <title>Genomic Encyclopedia of Type Strains, Phase IV (KMG-IV): sequencing the most valuable type-strain genomes for metagenomic binning, comparative biology and taxonomic classification.</title>
        <authorList>
            <person name="Goeker M."/>
        </authorList>
    </citation>
    <scope>NUCLEOTIDE SEQUENCE [LARGE SCALE GENOMIC DNA]</scope>
    <source>
        <strain evidence="13 14">DSM 29780</strain>
    </source>
</reference>
<comment type="caution">
    <text evidence="13">The sequence shown here is derived from an EMBL/GenBank/DDBJ whole genome shotgun (WGS) entry which is preliminary data.</text>
</comment>
<evidence type="ECO:0000256" key="7">
    <source>
        <dbReference type="ARBA" id="ARBA00023015"/>
    </source>
</evidence>
<feature type="domain" description="Rho RNA-BD" evidence="12">
    <location>
        <begin position="51"/>
        <end position="126"/>
    </location>
</feature>
<dbReference type="InterPro" id="IPR041703">
    <property type="entry name" value="Rho_factor_ATP-bd"/>
</dbReference>
<evidence type="ECO:0000256" key="8">
    <source>
        <dbReference type="ARBA" id="ARBA00023163"/>
    </source>
</evidence>
<dbReference type="EC" id="3.6.4.-" evidence="9 10"/>
<dbReference type="SMART" id="SM00382">
    <property type="entry name" value="AAA"/>
    <property type="match status" value="1"/>
</dbReference>
<dbReference type="InterPro" id="IPR011113">
    <property type="entry name" value="Rho_RNA-bd"/>
</dbReference>
<dbReference type="Pfam" id="PF07497">
    <property type="entry name" value="Rho_RNA_bind"/>
    <property type="match status" value="1"/>
</dbReference>
<dbReference type="PROSITE" id="PS51856">
    <property type="entry name" value="RHO_RNA_BD"/>
    <property type="match status" value="1"/>
</dbReference>
<keyword evidence="3 9" id="KW-0378">Hydrolase</keyword>
<keyword evidence="5 9" id="KW-0067">ATP-binding</keyword>
<keyword evidence="2 9" id="KW-0547">Nucleotide-binding</keyword>
<keyword evidence="14" id="KW-1185">Reference proteome</keyword>
<dbReference type="Gene3D" id="1.10.720.10">
    <property type="match status" value="1"/>
</dbReference>
<dbReference type="SMART" id="SM00959">
    <property type="entry name" value="Rho_N"/>
    <property type="match status" value="1"/>
</dbReference>
<keyword evidence="8 9" id="KW-0804">Transcription</keyword>
<comment type="function">
    <text evidence="9">Facilitates transcription termination by a mechanism that involves Rho binding to the nascent RNA, activation of Rho's RNA-dependent ATPase activity, and release of the mRNA from the DNA template.</text>
</comment>
<dbReference type="EMBL" id="JBEPMB010000012">
    <property type="protein sequence ID" value="MET3616121.1"/>
    <property type="molecule type" value="Genomic_DNA"/>
</dbReference>
<accession>A0ABV2J771</accession>
<dbReference type="Gene3D" id="3.40.50.300">
    <property type="entry name" value="P-loop containing nucleotide triphosphate hydrolases"/>
    <property type="match status" value="1"/>
</dbReference>
<dbReference type="CDD" id="cd04459">
    <property type="entry name" value="Rho_CSD"/>
    <property type="match status" value="1"/>
</dbReference>
<keyword evidence="1 9" id="KW-0806">Transcription termination</keyword>
<keyword evidence="4 9" id="KW-0347">Helicase</keyword>
<gene>
    <name evidence="9" type="primary">rho</name>
    <name evidence="13" type="ORF">ABID16_004470</name>
</gene>
<evidence type="ECO:0000256" key="9">
    <source>
        <dbReference type="HAMAP-Rule" id="MF_01884"/>
    </source>
</evidence>
<dbReference type="Proteomes" id="UP001549047">
    <property type="component" value="Unassembled WGS sequence"/>
</dbReference>
<proteinExistence type="inferred from homology"/>
<dbReference type="SUPFAM" id="SSF52540">
    <property type="entry name" value="P-loop containing nucleoside triphosphate hydrolases"/>
    <property type="match status" value="1"/>
</dbReference>
<dbReference type="InterPro" id="IPR011129">
    <property type="entry name" value="CSD"/>
</dbReference>
<evidence type="ECO:0000259" key="12">
    <source>
        <dbReference type="PROSITE" id="PS51856"/>
    </source>
</evidence>
<dbReference type="SUPFAM" id="SSF68912">
    <property type="entry name" value="Rho N-terminal domain-like"/>
    <property type="match status" value="1"/>
</dbReference>
<keyword evidence="6 9" id="KW-0694">RNA-binding</keyword>
<evidence type="ECO:0000313" key="14">
    <source>
        <dbReference type="Proteomes" id="UP001549047"/>
    </source>
</evidence>
<dbReference type="PANTHER" id="PTHR46425:SF1">
    <property type="entry name" value="TRANSCRIPTION TERMINATION FACTOR RHO"/>
    <property type="match status" value="1"/>
</dbReference>
<feature type="binding site" evidence="9">
    <location>
        <begin position="172"/>
        <end position="177"/>
    </location>
    <ligand>
        <name>ATP</name>
        <dbReference type="ChEBI" id="CHEBI:30616"/>
    </ligand>
</feature>
<sequence>MAEMKLQELKNKTPTDLLAFAESLEVENASTMRKQELMFAILKMLATQEVEIIGEGVVEVLQDGFGFLRSANANYLPGPDDIYISPSQIRRFSLKTGDTVEGPIRGPKEGERYFALLKVNTINFEDPEKIRHKVHFDNLTPLYPNERFKMELDVPTSKDLSPRVIDLVAPLGKGQRGLIVAPPRTGKTVLLQNIAHSITANHPECYLIVLLIDERPEEVTDMQRSVRGEVVSSTFDEPATRHVQVAEMVIEKAKRLVEHGRDVVILLDSITRLGRAYNTVVPSSGKVLTGGVDANALQRPKRFFGAARNIEEGGSLTIIATALIDTGSRMDEVIFEEFKGTGNSEIVLDRKVADKRIFPAMDILKSGTRKEDLLVPRQDLQKIFVLRRILAPMGTTDAIEFLIDKLKQTKTNGDFFDSMNT</sequence>
<dbReference type="Gene3D" id="2.40.50.140">
    <property type="entry name" value="Nucleic acid-binding proteins"/>
    <property type="match status" value="1"/>
</dbReference>
<protein>
    <recommendedName>
        <fullName evidence="9 10">Transcription termination factor Rho</fullName>
        <ecNumber evidence="9 10">3.6.4.-</ecNumber>
    </recommendedName>
    <alternativeName>
        <fullName evidence="9">ATP-dependent helicase Rho</fullName>
    </alternativeName>
</protein>
<dbReference type="NCBIfam" id="NF006886">
    <property type="entry name" value="PRK09376.1"/>
    <property type="match status" value="1"/>
</dbReference>
<evidence type="ECO:0000256" key="1">
    <source>
        <dbReference type="ARBA" id="ARBA00022472"/>
    </source>
</evidence>
<dbReference type="SMART" id="SM00357">
    <property type="entry name" value="CSP"/>
    <property type="match status" value="1"/>
</dbReference>
<organism evidence="13 14">
    <name type="scientific">Rhizobium aquaticum</name>
    <dbReference type="NCBI Taxonomy" id="1549636"/>
    <lineage>
        <taxon>Bacteria</taxon>
        <taxon>Pseudomonadati</taxon>
        <taxon>Pseudomonadota</taxon>
        <taxon>Alphaproteobacteria</taxon>
        <taxon>Hyphomicrobiales</taxon>
        <taxon>Rhizobiaceae</taxon>
        <taxon>Rhizobium/Agrobacterium group</taxon>
        <taxon>Rhizobium</taxon>
    </lineage>
</organism>
<evidence type="ECO:0000256" key="5">
    <source>
        <dbReference type="ARBA" id="ARBA00022840"/>
    </source>
</evidence>
<dbReference type="Pfam" id="PF00006">
    <property type="entry name" value="ATP-synt_ab"/>
    <property type="match status" value="1"/>
</dbReference>
<dbReference type="InterPro" id="IPR012340">
    <property type="entry name" value="NA-bd_OB-fold"/>
</dbReference>
<dbReference type="NCBIfam" id="TIGR00767">
    <property type="entry name" value="rho"/>
    <property type="match status" value="1"/>
</dbReference>
<dbReference type="SUPFAM" id="SSF50249">
    <property type="entry name" value="Nucleic acid-binding proteins"/>
    <property type="match status" value="1"/>
</dbReference>
<comment type="subunit">
    <text evidence="9">Homohexamer. The homohexamer assembles into an open ring structure.</text>
</comment>
<dbReference type="InterPro" id="IPR036269">
    <property type="entry name" value="Rho_N_sf"/>
</dbReference>
<dbReference type="InterPro" id="IPR003593">
    <property type="entry name" value="AAA+_ATPase"/>
</dbReference>
<evidence type="ECO:0000256" key="6">
    <source>
        <dbReference type="ARBA" id="ARBA00022884"/>
    </source>
</evidence>
<dbReference type="InterPro" id="IPR004665">
    <property type="entry name" value="Term_rho"/>
</dbReference>
<evidence type="ECO:0000256" key="10">
    <source>
        <dbReference type="NCBIfam" id="TIGR00767"/>
    </source>
</evidence>
<evidence type="ECO:0000256" key="11">
    <source>
        <dbReference type="PROSITE-ProRule" id="PRU01203"/>
    </source>
</evidence>
<dbReference type="InterPro" id="IPR011112">
    <property type="entry name" value="Rho-like_N"/>
</dbReference>
<name>A0ABV2J771_9HYPH</name>
<feature type="binding site" evidence="9">
    <location>
        <begin position="184"/>
        <end position="189"/>
    </location>
    <ligand>
        <name>ATP</name>
        <dbReference type="ChEBI" id="CHEBI:30616"/>
    </ligand>
</feature>
<dbReference type="HAMAP" id="MF_01884">
    <property type="entry name" value="Rho"/>
    <property type="match status" value="1"/>
</dbReference>
<dbReference type="InterPro" id="IPR027417">
    <property type="entry name" value="P-loop_NTPase"/>
</dbReference>
<dbReference type="PANTHER" id="PTHR46425">
    <property type="entry name" value="TRANSCRIPTION TERMINATION FACTOR RHO"/>
    <property type="match status" value="1"/>
</dbReference>
<evidence type="ECO:0000256" key="2">
    <source>
        <dbReference type="ARBA" id="ARBA00022741"/>
    </source>
</evidence>
<dbReference type="CDD" id="cd01128">
    <property type="entry name" value="rho_factor_C"/>
    <property type="match status" value="1"/>
</dbReference>
<evidence type="ECO:0000256" key="3">
    <source>
        <dbReference type="ARBA" id="ARBA00022801"/>
    </source>
</evidence>
<dbReference type="InterPro" id="IPR000194">
    <property type="entry name" value="ATPase_F1/V1/A1_a/bsu_nucl-bd"/>
</dbReference>
<feature type="binding site" evidence="9">
    <location>
        <position position="215"/>
    </location>
    <ligand>
        <name>ATP</name>
        <dbReference type="ChEBI" id="CHEBI:30616"/>
    </ligand>
</feature>
<dbReference type="RefSeq" id="WP_354558576.1">
    <property type="nucleotide sequence ID" value="NZ_JBEPMB010000012.1"/>
</dbReference>
<dbReference type="Pfam" id="PF07498">
    <property type="entry name" value="Rho_N"/>
    <property type="match status" value="1"/>
</dbReference>
<evidence type="ECO:0000313" key="13">
    <source>
        <dbReference type="EMBL" id="MET3616121.1"/>
    </source>
</evidence>
<comment type="similarity">
    <text evidence="9 11">Belongs to the Rho family.</text>
</comment>
<keyword evidence="7 9" id="KW-0805">Transcription regulation</keyword>
<evidence type="ECO:0000256" key="4">
    <source>
        <dbReference type="ARBA" id="ARBA00022806"/>
    </source>
</evidence>